<dbReference type="RefSeq" id="WP_153535375.1">
    <property type="nucleotide sequence ID" value="NZ_WEGH01000003.1"/>
</dbReference>
<dbReference type="AlphaFoldDB" id="A0A7K0BYH8"/>
<comment type="caution">
    <text evidence="5">The sequence shown here is derived from an EMBL/GenBank/DDBJ whole genome shotgun (WGS) entry which is preliminary data.</text>
</comment>
<dbReference type="InterPro" id="IPR036388">
    <property type="entry name" value="WH-like_DNA-bd_sf"/>
</dbReference>
<evidence type="ECO:0000259" key="4">
    <source>
        <dbReference type="PROSITE" id="PS51118"/>
    </source>
</evidence>
<dbReference type="Proteomes" id="UP000487268">
    <property type="component" value="Unassembled WGS sequence"/>
</dbReference>
<feature type="domain" description="HTH hxlR-type" evidence="4">
    <location>
        <begin position="15"/>
        <end position="113"/>
    </location>
</feature>
<dbReference type="InterPro" id="IPR002577">
    <property type="entry name" value="HTH_HxlR"/>
</dbReference>
<evidence type="ECO:0000313" key="6">
    <source>
        <dbReference type="Proteomes" id="UP000487268"/>
    </source>
</evidence>
<dbReference type="Pfam" id="PF01638">
    <property type="entry name" value="HxlR"/>
    <property type="match status" value="1"/>
</dbReference>
<dbReference type="SUPFAM" id="SSF46785">
    <property type="entry name" value="Winged helix' DNA-binding domain"/>
    <property type="match status" value="1"/>
</dbReference>
<dbReference type="InterPro" id="IPR036390">
    <property type="entry name" value="WH_DNA-bd_sf"/>
</dbReference>
<dbReference type="PANTHER" id="PTHR33204:SF39">
    <property type="entry name" value="TRANSCRIPTIONAL REGULATORY PROTEIN"/>
    <property type="match status" value="1"/>
</dbReference>
<evidence type="ECO:0000256" key="3">
    <source>
        <dbReference type="ARBA" id="ARBA00023163"/>
    </source>
</evidence>
<dbReference type="PANTHER" id="PTHR33204">
    <property type="entry name" value="TRANSCRIPTIONAL REGULATOR, MARR FAMILY"/>
    <property type="match status" value="1"/>
</dbReference>
<evidence type="ECO:0000313" key="5">
    <source>
        <dbReference type="EMBL" id="MQY06235.1"/>
    </source>
</evidence>
<accession>A0A7K0BYH8</accession>
<evidence type="ECO:0000256" key="1">
    <source>
        <dbReference type="ARBA" id="ARBA00023015"/>
    </source>
</evidence>
<keyword evidence="1" id="KW-0805">Transcription regulation</keyword>
<reference evidence="5 6" key="1">
    <citation type="submission" date="2019-10" db="EMBL/GenBank/DDBJ databases">
        <title>Actinomadura rubteroloni sp. nov. and Actinomadura macrotermitis sp. nov., isolated from the gut of fungus growing-termite Macrotermes natalensis.</title>
        <authorList>
            <person name="Benndorf R."/>
            <person name="Martin K."/>
            <person name="Kuefner M."/>
            <person name="De Beer W."/>
            <person name="Kaster A.-K."/>
            <person name="Vollmers J."/>
            <person name="Poulsen M."/>
            <person name="Beemelmanns C."/>
        </authorList>
    </citation>
    <scope>NUCLEOTIDE SEQUENCE [LARGE SCALE GENOMIC DNA]</scope>
    <source>
        <strain evidence="5 6">RB68</strain>
    </source>
</reference>
<keyword evidence="3" id="KW-0804">Transcription</keyword>
<dbReference type="Gene3D" id="1.10.10.10">
    <property type="entry name" value="Winged helix-like DNA-binding domain superfamily/Winged helix DNA-binding domain"/>
    <property type="match status" value="1"/>
</dbReference>
<dbReference type="OrthoDB" id="370168at2"/>
<organism evidence="5 6">
    <name type="scientific">Actinomadura macrotermitis</name>
    <dbReference type="NCBI Taxonomy" id="2585200"/>
    <lineage>
        <taxon>Bacteria</taxon>
        <taxon>Bacillati</taxon>
        <taxon>Actinomycetota</taxon>
        <taxon>Actinomycetes</taxon>
        <taxon>Streptosporangiales</taxon>
        <taxon>Thermomonosporaceae</taxon>
        <taxon>Actinomadura</taxon>
    </lineage>
</organism>
<protein>
    <submittedName>
        <fullName evidence="5">HTH-type transcriptional activator HxlR</fullName>
    </submittedName>
</protein>
<dbReference type="PROSITE" id="PS51118">
    <property type="entry name" value="HTH_HXLR"/>
    <property type="match status" value="1"/>
</dbReference>
<dbReference type="GO" id="GO:0003677">
    <property type="term" value="F:DNA binding"/>
    <property type="evidence" value="ECO:0007669"/>
    <property type="project" value="UniProtKB-KW"/>
</dbReference>
<gene>
    <name evidence="5" type="primary">hxlR_2</name>
    <name evidence="5" type="ORF">ACRB68_43210</name>
</gene>
<keyword evidence="2" id="KW-0238">DNA-binding</keyword>
<sequence length="126" mass="14052">MPDTPRALAKEPGACRAREILDRVGDKWSLQVIARLGERPYRFSELRRGIEGISQRMLTVTLRGLERDGIVSRTVTPVTPPRVDYALTPLGLTLLTAVNSLVSWAEVHLDEIDASRADFDRRTAAL</sequence>
<name>A0A7K0BYH8_9ACTN</name>
<dbReference type="EMBL" id="WEGH01000003">
    <property type="protein sequence ID" value="MQY06235.1"/>
    <property type="molecule type" value="Genomic_DNA"/>
</dbReference>
<keyword evidence="6" id="KW-1185">Reference proteome</keyword>
<proteinExistence type="predicted"/>
<evidence type="ECO:0000256" key="2">
    <source>
        <dbReference type="ARBA" id="ARBA00023125"/>
    </source>
</evidence>